<dbReference type="PANTHER" id="PTHR46847">
    <property type="entry name" value="D-ALLOSE-BINDING PERIPLASMIC PROTEIN-RELATED"/>
    <property type="match status" value="1"/>
</dbReference>
<dbReference type="EMBL" id="AP027729">
    <property type="protein sequence ID" value="BDZ42006.1"/>
    <property type="molecule type" value="Genomic_DNA"/>
</dbReference>
<evidence type="ECO:0000313" key="6">
    <source>
        <dbReference type="Proteomes" id="UP001321475"/>
    </source>
</evidence>
<evidence type="ECO:0000256" key="2">
    <source>
        <dbReference type="ARBA" id="ARBA00007639"/>
    </source>
</evidence>
<dbReference type="CDD" id="cd01536">
    <property type="entry name" value="PBP1_ABC_sugar_binding-like"/>
    <property type="match status" value="1"/>
</dbReference>
<keyword evidence="3" id="KW-0732">Signal</keyword>
<dbReference type="SUPFAM" id="SSF53822">
    <property type="entry name" value="Periplasmic binding protein-like I"/>
    <property type="match status" value="1"/>
</dbReference>
<evidence type="ECO:0000259" key="4">
    <source>
        <dbReference type="Pfam" id="PF13407"/>
    </source>
</evidence>
<keyword evidence="6" id="KW-1185">Reference proteome</keyword>
<reference evidence="6" key="1">
    <citation type="journal article" date="2019" name="Int. J. Syst. Evol. Microbiol.">
        <title>The Global Catalogue of Microorganisms (GCM) 10K type strain sequencing project: providing services to taxonomists for standard genome sequencing and annotation.</title>
        <authorList>
            <consortium name="The Broad Institute Genomics Platform"/>
            <consortium name="The Broad Institute Genome Sequencing Center for Infectious Disease"/>
            <person name="Wu L."/>
            <person name="Ma J."/>
        </authorList>
    </citation>
    <scope>NUCLEOTIDE SEQUENCE [LARGE SCALE GENOMIC DNA]</scope>
    <source>
        <strain evidence="6">NBRC 108565</strain>
    </source>
</reference>
<dbReference type="InterPro" id="IPR025997">
    <property type="entry name" value="SBP_2_dom"/>
</dbReference>
<protein>
    <submittedName>
        <fullName evidence="5">D-ribose ABC transporter substrate-binding protein</fullName>
    </submittedName>
</protein>
<organism evidence="5 6">
    <name type="scientific">Paraoerskovia sediminicola</name>
    <dbReference type="NCBI Taxonomy" id="1138587"/>
    <lineage>
        <taxon>Bacteria</taxon>
        <taxon>Bacillati</taxon>
        <taxon>Actinomycetota</taxon>
        <taxon>Actinomycetes</taxon>
        <taxon>Micrococcales</taxon>
        <taxon>Cellulomonadaceae</taxon>
        <taxon>Paraoerskovia</taxon>
    </lineage>
</organism>
<name>A0ABM8G1M8_9CELL</name>
<dbReference type="Proteomes" id="UP001321475">
    <property type="component" value="Chromosome"/>
</dbReference>
<proteinExistence type="inferred from homology"/>
<dbReference type="PANTHER" id="PTHR46847:SF1">
    <property type="entry name" value="D-ALLOSE-BINDING PERIPLASMIC PROTEIN-RELATED"/>
    <property type="match status" value="1"/>
</dbReference>
<dbReference type="InterPro" id="IPR028082">
    <property type="entry name" value="Peripla_BP_I"/>
</dbReference>
<accession>A0ABM8G1M8</accession>
<evidence type="ECO:0000256" key="3">
    <source>
        <dbReference type="ARBA" id="ARBA00022729"/>
    </source>
</evidence>
<comment type="similarity">
    <text evidence="2">Belongs to the bacterial solute-binding protein 2 family.</text>
</comment>
<feature type="domain" description="Periplasmic binding protein" evidence="4">
    <location>
        <begin position="75"/>
        <end position="330"/>
    </location>
</feature>
<gene>
    <name evidence="5" type="ORF">GCM10025865_13050</name>
</gene>
<evidence type="ECO:0000313" key="5">
    <source>
        <dbReference type="EMBL" id="BDZ42006.1"/>
    </source>
</evidence>
<dbReference type="Pfam" id="PF13407">
    <property type="entry name" value="Peripla_BP_4"/>
    <property type="match status" value="1"/>
</dbReference>
<comment type="subcellular location">
    <subcellularLocation>
        <location evidence="1">Cell envelope</location>
    </subcellularLocation>
</comment>
<dbReference type="Gene3D" id="3.40.50.2300">
    <property type="match status" value="2"/>
</dbReference>
<evidence type="ECO:0000256" key="1">
    <source>
        <dbReference type="ARBA" id="ARBA00004196"/>
    </source>
</evidence>
<sequence>MQIPSPVTGTDRNRGKTMKFTSRPAAALIGVAIAATTLSACTEEAVGSDDTAAAGGGDASTCEPADVTLVGQVRNESNPYEASWLDGGDAFAEQVGLTQERLTYDGDSTRQQEQISQLFAGDTSCLVMNILPNGDSDTPPIVEGAQDAGAYLVTQWNKPADLAVTDYDSWLSHITYNGVESGKQIGDALAEAIGGSGGIVALQGILDTGAAKDRFAGLEESLSANSDVELLDDQTANFSRAEALEVTKTLLTKHGDDIKGIWAANDDMALGALEALKQAGRTDVAVVGIDAVPDALTAIEDGEMTATVSSDGPWQGGIGLAIGYCVATGELAVEDIADEDRAWYAEQFLIEKDNVGDFVSPETDESDFACDNVFSRSQGPIS</sequence>